<keyword evidence="2" id="KW-0732">Signal</keyword>
<dbReference type="InterPro" id="IPR000742">
    <property type="entry name" value="EGF"/>
</dbReference>
<dbReference type="PROSITE" id="PS00022">
    <property type="entry name" value="EGF_1"/>
    <property type="match status" value="1"/>
</dbReference>
<sequence length="282" mass="30803">MMLKEVWGLIVVFMIQRTTCDETEPSGTNECLELHPGFKECGITPNGINGKWRTSFKCGDKDFNGQLEITFAKIDGGGVNGEFTFWTKDGVSGDQINGKHEVKGTLDTDSGGLTLLGIKWIVQPPDWSAITCENNGMCITNGSVSEDQKCCCTKGFTGRTCNTSSVPETTTQNEAASTTAKEAGNETTVTPNSTNVIQETTMEPKMHASQETTKAHASQETNSTQKVYESTFGTTLMSENMTITPPKIEPPLTAAANTFNQRRTFAFVFIIHMLREIISILK</sequence>
<evidence type="ECO:0000256" key="1">
    <source>
        <dbReference type="SAM" id="MobiDB-lite"/>
    </source>
</evidence>
<evidence type="ECO:0000313" key="3">
    <source>
        <dbReference type="EMBL" id="CAH1798402.1"/>
    </source>
</evidence>
<reference evidence="3" key="1">
    <citation type="submission" date="2022-03" db="EMBL/GenBank/DDBJ databases">
        <authorList>
            <person name="Martin C."/>
        </authorList>
    </citation>
    <scope>NUCLEOTIDE SEQUENCE</scope>
</reference>
<protein>
    <submittedName>
        <fullName evidence="3">Uncharacterized protein</fullName>
    </submittedName>
</protein>
<feature type="region of interest" description="Disordered" evidence="1">
    <location>
        <begin position="162"/>
        <end position="191"/>
    </location>
</feature>
<accession>A0A8J1TE78</accession>
<feature type="chain" id="PRO_5043703198" evidence="2">
    <location>
        <begin position="21"/>
        <end position="282"/>
    </location>
</feature>
<dbReference type="PROSITE" id="PS01186">
    <property type="entry name" value="EGF_2"/>
    <property type="match status" value="1"/>
</dbReference>
<feature type="region of interest" description="Disordered" evidence="1">
    <location>
        <begin position="205"/>
        <end position="226"/>
    </location>
</feature>
<evidence type="ECO:0000256" key="2">
    <source>
        <dbReference type="SAM" id="SignalP"/>
    </source>
</evidence>
<dbReference type="Proteomes" id="UP000749559">
    <property type="component" value="Unassembled WGS sequence"/>
</dbReference>
<proteinExistence type="predicted"/>
<dbReference type="SUPFAM" id="SSF57196">
    <property type="entry name" value="EGF/Laminin"/>
    <property type="match status" value="1"/>
</dbReference>
<keyword evidence="4" id="KW-1185">Reference proteome</keyword>
<feature type="signal peptide" evidence="2">
    <location>
        <begin position="1"/>
        <end position="20"/>
    </location>
</feature>
<feature type="compositionally biased region" description="Polar residues" evidence="1">
    <location>
        <begin position="209"/>
        <end position="226"/>
    </location>
</feature>
<comment type="caution">
    <text evidence="3">The sequence shown here is derived from an EMBL/GenBank/DDBJ whole genome shotgun (WGS) entry which is preliminary data.</text>
</comment>
<dbReference type="Gene3D" id="2.10.25.10">
    <property type="entry name" value="Laminin"/>
    <property type="match status" value="1"/>
</dbReference>
<gene>
    <name evidence="3" type="ORF">OFUS_LOCUS22552</name>
</gene>
<organism evidence="3 4">
    <name type="scientific">Owenia fusiformis</name>
    <name type="common">Polychaete worm</name>
    <dbReference type="NCBI Taxonomy" id="6347"/>
    <lineage>
        <taxon>Eukaryota</taxon>
        <taxon>Metazoa</taxon>
        <taxon>Spiralia</taxon>
        <taxon>Lophotrochozoa</taxon>
        <taxon>Annelida</taxon>
        <taxon>Polychaeta</taxon>
        <taxon>Sedentaria</taxon>
        <taxon>Canalipalpata</taxon>
        <taxon>Sabellida</taxon>
        <taxon>Oweniida</taxon>
        <taxon>Oweniidae</taxon>
        <taxon>Owenia</taxon>
    </lineage>
</organism>
<evidence type="ECO:0000313" key="4">
    <source>
        <dbReference type="Proteomes" id="UP000749559"/>
    </source>
</evidence>
<name>A0A8J1TE78_OWEFU</name>
<dbReference type="EMBL" id="CAIIXF020000011">
    <property type="protein sequence ID" value="CAH1798402.1"/>
    <property type="molecule type" value="Genomic_DNA"/>
</dbReference>
<dbReference type="AlphaFoldDB" id="A0A8J1TE78"/>